<evidence type="ECO:0000313" key="6">
    <source>
        <dbReference type="Proteomes" id="UP001597182"/>
    </source>
</evidence>
<keyword evidence="6" id="KW-1185">Reference proteome</keyword>
<feature type="region of interest" description="Disordered" evidence="2">
    <location>
        <begin position="67"/>
        <end position="120"/>
    </location>
</feature>
<proteinExistence type="predicted"/>
<feature type="coiled-coil region" evidence="1">
    <location>
        <begin position="235"/>
        <end position="262"/>
    </location>
</feature>
<evidence type="ECO:0000313" key="5">
    <source>
        <dbReference type="EMBL" id="MFD1232445.1"/>
    </source>
</evidence>
<feature type="region of interest" description="Disordered" evidence="2">
    <location>
        <begin position="342"/>
        <end position="362"/>
    </location>
</feature>
<evidence type="ECO:0000256" key="3">
    <source>
        <dbReference type="SAM" id="Phobius"/>
    </source>
</evidence>
<keyword evidence="3" id="KW-0812">Transmembrane</keyword>
<dbReference type="InterPro" id="IPR025645">
    <property type="entry name" value="DUF4349"/>
</dbReference>
<gene>
    <name evidence="5" type="ORF">ACFQ34_04045</name>
</gene>
<feature type="domain" description="DUF4349" evidence="4">
    <location>
        <begin position="124"/>
        <end position="327"/>
    </location>
</feature>
<reference evidence="6" key="1">
    <citation type="journal article" date="2019" name="Int. J. Syst. Evol. Microbiol.">
        <title>The Global Catalogue of Microorganisms (GCM) 10K type strain sequencing project: providing services to taxonomists for standard genome sequencing and annotation.</title>
        <authorList>
            <consortium name="The Broad Institute Genomics Platform"/>
            <consortium name="The Broad Institute Genome Sequencing Center for Infectious Disease"/>
            <person name="Wu L."/>
            <person name="Ma J."/>
        </authorList>
    </citation>
    <scope>NUCLEOTIDE SEQUENCE [LARGE SCALE GENOMIC DNA]</scope>
    <source>
        <strain evidence="6">CCUG 49018</strain>
    </source>
</reference>
<evidence type="ECO:0000256" key="1">
    <source>
        <dbReference type="SAM" id="Coils"/>
    </source>
</evidence>
<sequence>MTTTETPVPQAPPVRTPPPPPTAPPPPAAPSSRGRARRRTAFRVAGVVLAALVLGVLLAAMIVATTSSGASGERGSSTGYAAPATGGAAEGSVAPAAPSESSDSGARAVAPGADPAQTAIGPDRAVVRSATVRVEVADPAVAAADVRAAASSAGGYAANERSASERSDLVVKVPSAGLDAFLNRIGGLGTVTDRSTTARDVTDQLVDTDARVASMRASVDRVRALLAQADSVSEIMSIESELTRRQADLDALERRLAALRTSTDLATIDVALVPRGTAPAADPGPGFGAGLGTGWEWLRGIGSALAATAGFLLPLLPVVAVLVLLGWGGRRVLRSRRVRARRSDAGPAPAAGGPAGSDAETG</sequence>
<feature type="compositionally biased region" description="Low complexity" evidence="2">
    <location>
        <begin position="75"/>
        <end position="92"/>
    </location>
</feature>
<comment type="caution">
    <text evidence="5">The sequence shown here is derived from an EMBL/GenBank/DDBJ whole genome shotgun (WGS) entry which is preliminary data.</text>
</comment>
<name>A0ABW3VDP1_9PSEU</name>
<evidence type="ECO:0000256" key="2">
    <source>
        <dbReference type="SAM" id="MobiDB-lite"/>
    </source>
</evidence>
<feature type="compositionally biased region" description="Pro residues" evidence="2">
    <location>
        <begin position="9"/>
        <end position="29"/>
    </location>
</feature>
<dbReference type="EMBL" id="JBHTMB010000024">
    <property type="protein sequence ID" value="MFD1232445.1"/>
    <property type="molecule type" value="Genomic_DNA"/>
</dbReference>
<keyword evidence="3" id="KW-0472">Membrane</keyword>
<dbReference type="Proteomes" id="UP001597182">
    <property type="component" value="Unassembled WGS sequence"/>
</dbReference>
<feature type="transmembrane region" description="Helical" evidence="3">
    <location>
        <begin position="304"/>
        <end position="327"/>
    </location>
</feature>
<feature type="region of interest" description="Disordered" evidence="2">
    <location>
        <begin position="1"/>
        <end position="37"/>
    </location>
</feature>
<evidence type="ECO:0000259" key="4">
    <source>
        <dbReference type="Pfam" id="PF14257"/>
    </source>
</evidence>
<accession>A0ABW3VDP1</accession>
<feature type="compositionally biased region" description="Low complexity" evidence="2">
    <location>
        <begin position="345"/>
        <end position="362"/>
    </location>
</feature>
<dbReference type="Pfam" id="PF14257">
    <property type="entry name" value="DUF4349"/>
    <property type="match status" value="1"/>
</dbReference>
<keyword evidence="3" id="KW-1133">Transmembrane helix</keyword>
<organism evidence="5 6">
    <name type="scientific">Pseudonocardia benzenivorans</name>
    <dbReference type="NCBI Taxonomy" id="228005"/>
    <lineage>
        <taxon>Bacteria</taxon>
        <taxon>Bacillati</taxon>
        <taxon>Actinomycetota</taxon>
        <taxon>Actinomycetes</taxon>
        <taxon>Pseudonocardiales</taxon>
        <taxon>Pseudonocardiaceae</taxon>
        <taxon>Pseudonocardia</taxon>
    </lineage>
</organism>
<dbReference type="RefSeq" id="WP_346090641.1">
    <property type="nucleotide sequence ID" value="NZ_BAABKS010000012.1"/>
</dbReference>
<feature type="transmembrane region" description="Helical" evidence="3">
    <location>
        <begin position="41"/>
        <end position="64"/>
    </location>
</feature>
<keyword evidence="1" id="KW-0175">Coiled coil</keyword>
<protein>
    <submittedName>
        <fullName evidence="5">DUF4349 domain-containing protein</fullName>
    </submittedName>
</protein>